<dbReference type="GO" id="GO:0046872">
    <property type="term" value="F:metal ion binding"/>
    <property type="evidence" value="ECO:0007669"/>
    <property type="project" value="UniProtKB-KW"/>
</dbReference>
<dbReference type="Gene3D" id="3.40.718.10">
    <property type="entry name" value="Isopropylmalate Dehydrogenase"/>
    <property type="match status" value="1"/>
</dbReference>
<accession>A0AAE3DAU7</accession>
<comment type="caution">
    <text evidence="8">The sequence shown here is derived from an EMBL/GenBank/DDBJ whole genome shotgun (WGS) entry which is preliminary data.</text>
</comment>
<evidence type="ECO:0000256" key="2">
    <source>
        <dbReference type="ARBA" id="ARBA00001946"/>
    </source>
</evidence>
<evidence type="ECO:0000256" key="3">
    <source>
        <dbReference type="ARBA" id="ARBA00022723"/>
    </source>
</evidence>
<evidence type="ECO:0000313" key="8">
    <source>
        <dbReference type="EMBL" id="MCC2124896.1"/>
    </source>
</evidence>
<proteinExistence type="predicted"/>
<evidence type="ECO:0000256" key="4">
    <source>
        <dbReference type="ARBA" id="ARBA00023002"/>
    </source>
</evidence>
<gene>
    <name evidence="8" type="ORF">LKD36_01735</name>
</gene>
<evidence type="ECO:0000259" key="7">
    <source>
        <dbReference type="SMART" id="SM01329"/>
    </source>
</evidence>
<dbReference type="RefSeq" id="WP_308458429.1">
    <property type="nucleotide sequence ID" value="NZ_JAJEPS010000001.1"/>
</dbReference>
<sequence length="374" mass="40738">MRNYNIALLPGDGVGPEVIAQAKRVLDAVQDVINGYELDFQEYYVGNKRFLELGEVIPESTYEDCKKADAILMGAIGMPHGGMKPVTDKNGTEVTGHLMFKIRFGLGLYAGVRPIKSYPNCKSALCGTNRKIDLVIFRESVEGLFASYGGGGVVRDLCAYDTQIITREGTEKAAKYCFEMALDRPGRVADGKKLVTCTHKGNVFRSFAFMKKVFYEVAEQYKGRVEADDKMIDALTLLMTQNPEQFDIILAENAHGDIISDLAASYIGGMGMAPSGDIGDDHAMFQPSHGTAPTIAGMNIVNPTATILSGKMMLEWLGKRYNDVALKKGAELIDKAVYNTFDKGIRTGDVGGNASTSVFGDTVVNEIYKLGKEL</sequence>
<evidence type="ECO:0000313" key="9">
    <source>
        <dbReference type="Proteomes" id="UP001198220"/>
    </source>
</evidence>
<dbReference type="SMART" id="SM01329">
    <property type="entry name" value="Iso_dh"/>
    <property type="match status" value="1"/>
</dbReference>
<keyword evidence="5" id="KW-0520">NAD</keyword>
<keyword evidence="4" id="KW-0560">Oxidoreductase</keyword>
<evidence type="ECO:0000256" key="5">
    <source>
        <dbReference type="ARBA" id="ARBA00023027"/>
    </source>
</evidence>
<keyword evidence="6" id="KW-0464">Manganese</keyword>
<name>A0AAE3DAU7_9FIRM</name>
<dbReference type="EMBL" id="JAJEPS010000001">
    <property type="protein sequence ID" value="MCC2124896.1"/>
    <property type="molecule type" value="Genomic_DNA"/>
</dbReference>
<comment type="cofactor">
    <cofactor evidence="1">
        <name>Mn(2+)</name>
        <dbReference type="ChEBI" id="CHEBI:29035"/>
    </cofactor>
</comment>
<keyword evidence="9" id="KW-1185">Reference proteome</keyword>
<dbReference type="AlphaFoldDB" id="A0AAE3DAU7"/>
<comment type="cofactor">
    <cofactor evidence="2">
        <name>Mg(2+)</name>
        <dbReference type="ChEBI" id="CHEBI:18420"/>
    </cofactor>
</comment>
<evidence type="ECO:0000256" key="1">
    <source>
        <dbReference type="ARBA" id="ARBA00001936"/>
    </source>
</evidence>
<dbReference type="SUPFAM" id="SSF53659">
    <property type="entry name" value="Isocitrate/Isopropylmalate dehydrogenase-like"/>
    <property type="match status" value="1"/>
</dbReference>
<organism evidence="8 9">
    <name type="scientific">Hominiventricola filiformis</name>
    <dbReference type="NCBI Taxonomy" id="2885352"/>
    <lineage>
        <taxon>Bacteria</taxon>
        <taxon>Bacillati</taxon>
        <taxon>Bacillota</taxon>
        <taxon>Clostridia</taxon>
        <taxon>Lachnospirales</taxon>
        <taxon>Lachnospiraceae</taxon>
        <taxon>Hominiventricola</taxon>
    </lineage>
</organism>
<dbReference type="PANTHER" id="PTHR43275:SF1">
    <property type="entry name" value="D-MALATE DEHYDROGENASE [DECARBOXYLATING]"/>
    <property type="match status" value="1"/>
</dbReference>
<dbReference type="GO" id="GO:0016491">
    <property type="term" value="F:oxidoreductase activity"/>
    <property type="evidence" value="ECO:0007669"/>
    <property type="project" value="UniProtKB-KW"/>
</dbReference>
<dbReference type="InterPro" id="IPR024084">
    <property type="entry name" value="IsoPropMal-DH-like_dom"/>
</dbReference>
<feature type="domain" description="Isopropylmalate dehydrogenase-like" evidence="7">
    <location>
        <begin position="5"/>
        <end position="363"/>
    </location>
</feature>
<dbReference type="PANTHER" id="PTHR43275">
    <property type="entry name" value="D-MALATE DEHYDROGENASE [DECARBOXYLATING]"/>
    <property type="match status" value="1"/>
</dbReference>
<reference evidence="8 9" key="1">
    <citation type="submission" date="2021-10" db="EMBL/GenBank/DDBJ databases">
        <title>Anaerobic single-cell dispensing facilitates the cultivation of human gut bacteria.</title>
        <authorList>
            <person name="Afrizal A."/>
        </authorList>
    </citation>
    <scope>NUCLEOTIDE SEQUENCE [LARGE SCALE GENOMIC DNA]</scope>
    <source>
        <strain evidence="8 9">CLA-AA-H276</strain>
    </source>
</reference>
<protein>
    <submittedName>
        <fullName evidence="8">Isocitrate/isopropylmalate dehydrogenase family protein</fullName>
    </submittedName>
</protein>
<dbReference type="Pfam" id="PF00180">
    <property type="entry name" value="Iso_dh"/>
    <property type="match status" value="1"/>
</dbReference>
<evidence type="ECO:0000256" key="6">
    <source>
        <dbReference type="ARBA" id="ARBA00023211"/>
    </source>
</evidence>
<dbReference type="InterPro" id="IPR050501">
    <property type="entry name" value="ICDH/IPMDH"/>
</dbReference>
<keyword evidence="3" id="KW-0479">Metal-binding</keyword>
<dbReference type="Proteomes" id="UP001198220">
    <property type="component" value="Unassembled WGS sequence"/>
</dbReference>